<keyword evidence="2" id="KW-1185">Reference proteome</keyword>
<name>A0A3M6TYP0_POCDA</name>
<comment type="caution">
    <text evidence="1">The sequence shown here is derived from an EMBL/GenBank/DDBJ whole genome shotgun (WGS) entry which is preliminary data.</text>
</comment>
<protein>
    <submittedName>
        <fullName evidence="1">Uncharacterized protein</fullName>
    </submittedName>
</protein>
<dbReference type="AlphaFoldDB" id="A0A3M6TYP0"/>
<proteinExistence type="predicted"/>
<sequence length="224" mass="25784">MADSSEPTEEELIFSIKEALKHSKSEFEQRISNGHKLRDLDITFNRLNKVAEIAVKGNFGAIRERPKYKLGELYPMLQRCMIQAKCAINRRLSPRMSKVHPWMVIFDLPMAQEVFNILHKDVLGLTRYGLEVEEKPGSVTITFFSLRRLCHLFDKFMDWGGFIKQLGEGEGQVKLIVSQEKKGVMIYNAKAECLQNFSMAIGIRLVSANTKYRNHQFILETDIA</sequence>
<accession>A0A3M6TYP0</accession>
<dbReference type="Proteomes" id="UP000275408">
    <property type="component" value="Unassembled WGS sequence"/>
</dbReference>
<dbReference type="EMBL" id="RCHS01002701">
    <property type="protein sequence ID" value="RMX46471.1"/>
    <property type="molecule type" value="Genomic_DNA"/>
</dbReference>
<reference evidence="1 2" key="1">
    <citation type="journal article" date="2018" name="Sci. Rep.">
        <title>Comparative analysis of the Pocillopora damicornis genome highlights role of immune system in coral evolution.</title>
        <authorList>
            <person name="Cunning R."/>
            <person name="Bay R.A."/>
            <person name="Gillette P."/>
            <person name="Baker A.C."/>
            <person name="Traylor-Knowles N."/>
        </authorList>
    </citation>
    <scope>NUCLEOTIDE SEQUENCE [LARGE SCALE GENOMIC DNA]</scope>
    <source>
        <strain evidence="1">RSMAS</strain>
        <tissue evidence="1">Whole animal</tissue>
    </source>
</reference>
<organism evidence="1 2">
    <name type="scientific">Pocillopora damicornis</name>
    <name type="common">Cauliflower coral</name>
    <name type="synonym">Millepora damicornis</name>
    <dbReference type="NCBI Taxonomy" id="46731"/>
    <lineage>
        <taxon>Eukaryota</taxon>
        <taxon>Metazoa</taxon>
        <taxon>Cnidaria</taxon>
        <taxon>Anthozoa</taxon>
        <taxon>Hexacorallia</taxon>
        <taxon>Scleractinia</taxon>
        <taxon>Astrocoeniina</taxon>
        <taxon>Pocilloporidae</taxon>
        <taxon>Pocillopora</taxon>
    </lineage>
</organism>
<gene>
    <name evidence="1" type="ORF">pdam_00017822</name>
</gene>
<evidence type="ECO:0000313" key="1">
    <source>
        <dbReference type="EMBL" id="RMX46471.1"/>
    </source>
</evidence>
<evidence type="ECO:0000313" key="2">
    <source>
        <dbReference type="Proteomes" id="UP000275408"/>
    </source>
</evidence>